<dbReference type="Proteomes" id="UP001164746">
    <property type="component" value="Chromosome 8"/>
</dbReference>
<gene>
    <name evidence="2" type="ORF">MAR_025588</name>
</gene>
<accession>A0ABY7ES75</accession>
<reference evidence="2" key="1">
    <citation type="submission" date="2022-11" db="EMBL/GenBank/DDBJ databases">
        <title>Centuries of genome instability and evolution in soft-shell clam transmissible cancer (bioRxiv).</title>
        <authorList>
            <person name="Hart S.F.M."/>
            <person name="Yonemitsu M.A."/>
            <person name="Giersch R.M."/>
            <person name="Beal B.F."/>
            <person name="Arriagada G."/>
            <person name="Davis B.W."/>
            <person name="Ostrander E.A."/>
            <person name="Goff S.P."/>
            <person name="Metzger M.J."/>
        </authorList>
    </citation>
    <scope>NUCLEOTIDE SEQUENCE</scope>
    <source>
        <strain evidence="2">MELC-2E11</strain>
        <tissue evidence="2">Siphon/mantle</tissue>
    </source>
</reference>
<sequence length="126" mass="14188">MVVLDNIVQPRVFRPTTKRQDQQVQPVEQDGIESQRDAEPAYSTDKAKCTSYGGCSMFVIFFPDMAEQTTNTCTYREAKDFVMTAAHTPNPKTKLPSGAQQNVWMCLMSAPNDNYNEVYPNIILGD</sequence>
<proteinExistence type="predicted"/>
<protein>
    <submittedName>
        <fullName evidence="2">Uncharacterized protein</fullName>
    </submittedName>
</protein>
<dbReference type="EMBL" id="CP111019">
    <property type="protein sequence ID" value="WAR11408.1"/>
    <property type="molecule type" value="Genomic_DNA"/>
</dbReference>
<evidence type="ECO:0000313" key="2">
    <source>
        <dbReference type="EMBL" id="WAR11408.1"/>
    </source>
</evidence>
<evidence type="ECO:0000313" key="3">
    <source>
        <dbReference type="Proteomes" id="UP001164746"/>
    </source>
</evidence>
<feature type="region of interest" description="Disordered" evidence="1">
    <location>
        <begin position="16"/>
        <end position="47"/>
    </location>
</feature>
<keyword evidence="3" id="KW-1185">Reference proteome</keyword>
<evidence type="ECO:0000256" key="1">
    <source>
        <dbReference type="SAM" id="MobiDB-lite"/>
    </source>
</evidence>
<name>A0ABY7ES75_MYAAR</name>
<organism evidence="2 3">
    <name type="scientific">Mya arenaria</name>
    <name type="common">Soft-shell clam</name>
    <dbReference type="NCBI Taxonomy" id="6604"/>
    <lineage>
        <taxon>Eukaryota</taxon>
        <taxon>Metazoa</taxon>
        <taxon>Spiralia</taxon>
        <taxon>Lophotrochozoa</taxon>
        <taxon>Mollusca</taxon>
        <taxon>Bivalvia</taxon>
        <taxon>Autobranchia</taxon>
        <taxon>Heteroconchia</taxon>
        <taxon>Euheterodonta</taxon>
        <taxon>Imparidentia</taxon>
        <taxon>Neoheterodontei</taxon>
        <taxon>Myida</taxon>
        <taxon>Myoidea</taxon>
        <taxon>Myidae</taxon>
        <taxon>Mya</taxon>
    </lineage>
</organism>